<dbReference type="GO" id="GO:0016746">
    <property type="term" value="F:acyltransferase activity"/>
    <property type="evidence" value="ECO:0007669"/>
    <property type="project" value="InterPro"/>
</dbReference>
<dbReference type="PANTHER" id="PTHR23151:SF90">
    <property type="entry name" value="DIHYDROLIPOYLLYSINE-RESIDUE ACETYLTRANSFERASE COMPONENT OF PYRUVATE DEHYDROGENASE COMPLEX, MITOCHONDRIAL-RELATED"/>
    <property type="match status" value="1"/>
</dbReference>
<accession>A0A6J6F182</accession>
<dbReference type="Pfam" id="PF00198">
    <property type="entry name" value="2-oxoacid_dh"/>
    <property type="match status" value="1"/>
</dbReference>
<protein>
    <submittedName>
        <fullName evidence="2">Unannotated protein</fullName>
    </submittedName>
</protein>
<organism evidence="2">
    <name type="scientific">freshwater metagenome</name>
    <dbReference type="NCBI Taxonomy" id="449393"/>
    <lineage>
        <taxon>unclassified sequences</taxon>
        <taxon>metagenomes</taxon>
        <taxon>ecological metagenomes</taxon>
    </lineage>
</organism>
<dbReference type="GO" id="GO:0006086">
    <property type="term" value="P:pyruvate decarboxylation to acetyl-CoA"/>
    <property type="evidence" value="ECO:0007669"/>
    <property type="project" value="InterPro"/>
</dbReference>
<dbReference type="Gene3D" id="3.30.559.10">
    <property type="entry name" value="Chloramphenicol acetyltransferase-like domain"/>
    <property type="match status" value="1"/>
</dbReference>
<dbReference type="EMBL" id="CAEZTZ010000036">
    <property type="protein sequence ID" value="CAB4582216.1"/>
    <property type="molecule type" value="Genomic_DNA"/>
</dbReference>
<evidence type="ECO:0000259" key="1">
    <source>
        <dbReference type="Pfam" id="PF00198"/>
    </source>
</evidence>
<dbReference type="PANTHER" id="PTHR23151">
    <property type="entry name" value="DIHYDROLIPOAMIDE ACETYL/SUCCINYL-TRANSFERASE-RELATED"/>
    <property type="match status" value="1"/>
</dbReference>
<dbReference type="InterPro" id="IPR045257">
    <property type="entry name" value="E2/Pdx1"/>
</dbReference>
<dbReference type="InterPro" id="IPR023213">
    <property type="entry name" value="CAT-like_dom_sf"/>
</dbReference>
<dbReference type="GO" id="GO:0045254">
    <property type="term" value="C:pyruvate dehydrogenase complex"/>
    <property type="evidence" value="ECO:0007669"/>
    <property type="project" value="InterPro"/>
</dbReference>
<feature type="domain" description="2-oxoacid dehydrogenase acyltransferase catalytic" evidence="1">
    <location>
        <begin position="2"/>
        <end position="220"/>
    </location>
</feature>
<dbReference type="AlphaFoldDB" id="A0A6J6F182"/>
<gene>
    <name evidence="2" type="ORF">UFOPK1767_00409</name>
</gene>
<name>A0A6J6F182_9ZZZZ</name>
<dbReference type="InterPro" id="IPR001078">
    <property type="entry name" value="2-oxoacid_DH_actylTfrase"/>
</dbReference>
<reference evidence="2" key="1">
    <citation type="submission" date="2020-05" db="EMBL/GenBank/DDBJ databases">
        <authorList>
            <person name="Chiriac C."/>
            <person name="Salcher M."/>
            <person name="Ghai R."/>
            <person name="Kavagutti S V."/>
        </authorList>
    </citation>
    <scope>NUCLEOTIDE SEQUENCE</scope>
</reference>
<proteinExistence type="predicted"/>
<evidence type="ECO:0000313" key="2">
    <source>
        <dbReference type="EMBL" id="CAB4582216.1"/>
    </source>
</evidence>
<dbReference type="SUPFAM" id="SSF52777">
    <property type="entry name" value="CoA-dependent acyltransferases"/>
    <property type="match status" value="1"/>
</dbReference>
<sequence length="221" mass="23532">MPHTGMRRAIARRLSESKSTVPHFYVTADCKVDALLELRASINQSSSVKISVNDIVVKAVASALMDVPDSNVVWNAEAMHKFESADIAVAVTTEGGLFTPVIRGVEKRSLSNLSMEITEMAARARAGKLRQEELEGGSFAVSNLGMFGTKEFSAILNPPQSGILAVGAASPRAIVDDGQIVVANVMTVTLSADHRAVDGALAAQWLAAFVKRIENPLSMLV</sequence>